<dbReference type="InterPro" id="IPR025194">
    <property type="entry name" value="RodZ-like_C"/>
</dbReference>
<proteinExistence type="predicted"/>
<dbReference type="Pfam" id="PF13413">
    <property type="entry name" value="HTH_25"/>
    <property type="match status" value="1"/>
</dbReference>
<dbReference type="PROSITE" id="PS50943">
    <property type="entry name" value="HTH_CROC1"/>
    <property type="match status" value="1"/>
</dbReference>
<gene>
    <name evidence="3" type="ORF">SAMN03080603_01945</name>
</gene>
<dbReference type="Pfam" id="PF13464">
    <property type="entry name" value="RodZ_C"/>
    <property type="match status" value="1"/>
</dbReference>
<dbReference type="AlphaFoldDB" id="A0A1H3HHS7"/>
<dbReference type="PANTHER" id="PTHR34475">
    <property type="match status" value="1"/>
</dbReference>
<dbReference type="EMBL" id="FNPD01000016">
    <property type="protein sequence ID" value="SDY15106.1"/>
    <property type="molecule type" value="Genomic_DNA"/>
</dbReference>
<dbReference type="GO" id="GO:0003677">
    <property type="term" value="F:DNA binding"/>
    <property type="evidence" value="ECO:0007669"/>
    <property type="project" value="InterPro"/>
</dbReference>
<dbReference type="InterPro" id="IPR010982">
    <property type="entry name" value="Lambda_DNA-bd_dom_sf"/>
</dbReference>
<dbReference type="PANTHER" id="PTHR34475:SF1">
    <property type="entry name" value="CYTOSKELETON PROTEIN RODZ"/>
    <property type="match status" value="1"/>
</dbReference>
<sequence length="301" mass="33856">MAKDKDLKGKNLSELGDILRRTREERGLSLDDVAKDTKIPRSHLLAIESGEMDRLPGRIFARFFIKEYLSYLGLSELWSQYDSFLPMDEQVEISSVLGTYTPPPKGFKATSRWWIYAVLILLLGASGSLLYLRREHVIDIIKQPRNVVSVETEVGPDASPEDILAVINGFEDNQEQSIVVERHDEDVSLQATLPHVEGGEAMKAQEKEKEETAKEISKILEIKASRGRCWVRVSRGDEKIYEGTLQRNETKTFETTGEPIKVRFGNVAAVDVTWMGTKAEMPRGSVVTVLYQADGKVVKAD</sequence>
<dbReference type="SUPFAM" id="SSF47413">
    <property type="entry name" value="lambda repressor-like DNA-binding domains"/>
    <property type="match status" value="1"/>
</dbReference>
<dbReference type="RefSeq" id="WP_091462409.1">
    <property type="nucleotide sequence ID" value="NZ_FNPD01000016.1"/>
</dbReference>
<feature type="domain" description="HTH cro/C1-type" evidence="2">
    <location>
        <begin position="19"/>
        <end position="51"/>
    </location>
</feature>
<dbReference type="InterPro" id="IPR001387">
    <property type="entry name" value="Cro/C1-type_HTH"/>
</dbReference>
<dbReference type="InterPro" id="IPR050400">
    <property type="entry name" value="Bact_Cytoskel_RodZ"/>
</dbReference>
<keyword evidence="4" id="KW-1185">Reference proteome</keyword>
<evidence type="ECO:0000259" key="2">
    <source>
        <dbReference type="PROSITE" id="PS50943"/>
    </source>
</evidence>
<dbReference type="Proteomes" id="UP000199266">
    <property type="component" value="Unassembled WGS sequence"/>
</dbReference>
<keyword evidence="1" id="KW-0812">Transmembrane</keyword>
<evidence type="ECO:0000313" key="3">
    <source>
        <dbReference type="EMBL" id="SDY15106.1"/>
    </source>
</evidence>
<evidence type="ECO:0000313" key="4">
    <source>
        <dbReference type="Proteomes" id="UP000199266"/>
    </source>
</evidence>
<keyword evidence="1" id="KW-1133">Transmembrane helix</keyword>
<keyword evidence="1" id="KW-0472">Membrane</keyword>
<protein>
    <submittedName>
        <fullName evidence="3">Protein RodZ, contains Xre-like HTH and DUF4115 domains</fullName>
    </submittedName>
</protein>
<organism evidence="3 4">
    <name type="scientific">Acetomicrobium thermoterrenum DSM 13490</name>
    <dbReference type="NCBI Taxonomy" id="1120987"/>
    <lineage>
        <taxon>Bacteria</taxon>
        <taxon>Thermotogati</taxon>
        <taxon>Synergistota</taxon>
        <taxon>Synergistia</taxon>
        <taxon>Synergistales</taxon>
        <taxon>Acetomicrobiaceae</taxon>
        <taxon>Acetomicrobium</taxon>
    </lineage>
</organism>
<dbReference type="SMART" id="SM00530">
    <property type="entry name" value="HTH_XRE"/>
    <property type="match status" value="1"/>
</dbReference>
<feature type="transmembrane region" description="Helical" evidence="1">
    <location>
        <begin position="113"/>
        <end position="132"/>
    </location>
</feature>
<dbReference type="Gene3D" id="1.10.260.40">
    <property type="entry name" value="lambda repressor-like DNA-binding domains"/>
    <property type="match status" value="1"/>
</dbReference>
<dbReference type="CDD" id="cd00093">
    <property type="entry name" value="HTH_XRE"/>
    <property type="match status" value="1"/>
</dbReference>
<name>A0A1H3HHS7_9BACT</name>
<evidence type="ECO:0000256" key="1">
    <source>
        <dbReference type="SAM" id="Phobius"/>
    </source>
</evidence>
<reference evidence="4" key="1">
    <citation type="submission" date="2016-10" db="EMBL/GenBank/DDBJ databases">
        <authorList>
            <person name="Varghese N."/>
            <person name="Submissions S."/>
        </authorList>
    </citation>
    <scope>NUCLEOTIDE SEQUENCE [LARGE SCALE GENOMIC DNA]</scope>
    <source>
        <strain evidence="4">DSM 13490</strain>
    </source>
</reference>
<accession>A0A1H3HHS7</accession>